<dbReference type="PANTHER" id="PTHR30137">
    <property type="entry name" value="LUCIFERASE-LIKE MONOOXYGENASE"/>
    <property type="match status" value="1"/>
</dbReference>
<proteinExistence type="predicted"/>
<reference evidence="5" key="1">
    <citation type="journal article" date="2019" name="Int. J. Syst. Evol. Microbiol.">
        <title>The Global Catalogue of Microorganisms (GCM) 10K type strain sequencing project: providing services to taxonomists for standard genome sequencing and annotation.</title>
        <authorList>
            <consortium name="The Broad Institute Genomics Platform"/>
            <consortium name="The Broad Institute Genome Sequencing Center for Infectious Disease"/>
            <person name="Wu L."/>
            <person name="Ma J."/>
        </authorList>
    </citation>
    <scope>NUCLEOTIDE SEQUENCE [LARGE SCALE GENOMIC DNA]</scope>
    <source>
        <strain evidence="5">JCM 16904</strain>
    </source>
</reference>
<dbReference type="SUPFAM" id="SSF51679">
    <property type="entry name" value="Bacterial luciferase-like"/>
    <property type="match status" value="1"/>
</dbReference>
<dbReference type="InterPro" id="IPR036661">
    <property type="entry name" value="Luciferase-like_sf"/>
</dbReference>
<gene>
    <name evidence="4" type="ORF">GCM10022224_067840</name>
</gene>
<dbReference type="Gene3D" id="3.20.20.30">
    <property type="entry name" value="Luciferase-like domain"/>
    <property type="match status" value="1"/>
</dbReference>
<dbReference type="Pfam" id="PF00296">
    <property type="entry name" value="Bac_luciferase"/>
    <property type="match status" value="1"/>
</dbReference>
<sequence length="389" mass="42909">MVSYFAGGAMTSLRISLGYELEVRGRTREVEQQAFQNVIDQVVLGDRLGYTAAWFVEHHFTRGFSHSSAPDLVLAAISQRTERIRLGLGVVLLPFQSPVRTAERVATLDVLSGGRVDFGTGRGASPLEYQAFQRPFERSRQIWEDSLEATLAIWQADGEPVSRSNEFFEIPDVAVYPRPVQHPHPPVWVASTSLEGYLAAARHGYNLLGMTMLKGIDDVAADIAKYRECLAERGFDPDSRRVALMIPWYVAPTRDEAIATAADPVLWYIRRQVNLVTPPGYYDARHATHRVLGQLAAGLPPEESMATLREHLMVVVDDVEGSRKALARIAEAGATDLIIQAQVGGLAHERVCASMTSFMRDVFMNDAITDDPVTNDAVAKDAVAKDVMS</sequence>
<comment type="caution">
    <text evidence="4">The sequence shown here is derived from an EMBL/GenBank/DDBJ whole genome shotgun (WGS) entry which is preliminary data.</text>
</comment>
<protein>
    <submittedName>
        <fullName evidence="4">LLM class flavin-dependent oxidoreductase</fullName>
    </submittedName>
</protein>
<dbReference type="Proteomes" id="UP001500902">
    <property type="component" value="Unassembled WGS sequence"/>
</dbReference>
<name>A0ABP7CPC7_9ACTN</name>
<evidence type="ECO:0000256" key="2">
    <source>
        <dbReference type="ARBA" id="ARBA00023033"/>
    </source>
</evidence>
<evidence type="ECO:0000313" key="4">
    <source>
        <dbReference type="EMBL" id="GAA3692658.1"/>
    </source>
</evidence>
<keyword evidence="5" id="KW-1185">Reference proteome</keyword>
<evidence type="ECO:0000256" key="1">
    <source>
        <dbReference type="ARBA" id="ARBA00023002"/>
    </source>
</evidence>
<accession>A0ABP7CPC7</accession>
<keyword evidence="2" id="KW-0503">Monooxygenase</keyword>
<evidence type="ECO:0000259" key="3">
    <source>
        <dbReference type="Pfam" id="PF00296"/>
    </source>
</evidence>
<dbReference type="PANTHER" id="PTHR30137:SF8">
    <property type="entry name" value="BLR5498 PROTEIN"/>
    <property type="match status" value="1"/>
</dbReference>
<keyword evidence="1" id="KW-0560">Oxidoreductase</keyword>
<organism evidence="4 5">
    <name type="scientific">Nonomuraea antimicrobica</name>
    <dbReference type="NCBI Taxonomy" id="561173"/>
    <lineage>
        <taxon>Bacteria</taxon>
        <taxon>Bacillati</taxon>
        <taxon>Actinomycetota</taxon>
        <taxon>Actinomycetes</taxon>
        <taxon>Streptosporangiales</taxon>
        <taxon>Streptosporangiaceae</taxon>
        <taxon>Nonomuraea</taxon>
    </lineage>
</organism>
<dbReference type="EMBL" id="BAAAZP010000131">
    <property type="protein sequence ID" value="GAA3692658.1"/>
    <property type="molecule type" value="Genomic_DNA"/>
</dbReference>
<feature type="domain" description="Luciferase-like" evidence="3">
    <location>
        <begin position="26"/>
        <end position="290"/>
    </location>
</feature>
<evidence type="ECO:0000313" key="5">
    <source>
        <dbReference type="Proteomes" id="UP001500902"/>
    </source>
</evidence>
<dbReference type="InterPro" id="IPR050766">
    <property type="entry name" value="Bact_Lucif_Oxidored"/>
</dbReference>
<dbReference type="InterPro" id="IPR011251">
    <property type="entry name" value="Luciferase-like_dom"/>
</dbReference>